<comment type="subcellular location">
    <subcellularLocation>
        <location evidence="1">Membrane</location>
    </subcellularLocation>
</comment>
<dbReference type="PANTHER" id="PTHR24100">
    <property type="entry name" value="BUTYROPHILIN"/>
    <property type="match status" value="1"/>
</dbReference>
<reference evidence="9" key="1">
    <citation type="submission" date="2025-08" db="UniProtKB">
        <authorList>
            <consortium name="Ensembl"/>
        </authorList>
    </citation>
    <scope>IDENTIFICATION</scope>
</reference>
<name>A0A8D0GBX0_SPHPU</name>
<dbReference type="SUPFAM" id="SSF48726">
    <property type="entry name" value="Immunoglobulin"/>
    <property type="match status" value="2"/>
</dbReference>
<dbReference type="InterPro" id="IPR003599">
    <property type="entry name" value="Ig_sub"/>
</dbReference>
<dbReference type="GO" id="GO:0009897">
    <property type="term" value="C:external side of plasma membrane"/>
    <property type="evidence" value="ECO:0007669"/>
    <property type="project" value="TreeGrafter"/>
</dbReference>
<dbReference type="Gene3D" id="2.60.40.10">
    <property type="entry name" value="Immunoglobulins"/>
    <property type="match status" value="2"/>
</dbReference>
<accession>A0A8D0GBX0</accession>
<feature type="domain" description="Ig-like" evidence="8">
    <location>
        <begin position="35"/>
        <end position="149"/>
    </location>
</feature>
<dbReference type="AlphaFoldDB" id="A0A8D0GBX0"/>
<dbReference type="CDD" id="cd05713">
    <property type="entry name" value="IgV_MOG_like"/>
    <property type="match status" value="1"/>
</dbReference>
<dbReference type="PROSITE" id="PS50835">
    <property type="entry name" value="IG_LIKE"/>
    <property type="match status" value="1"/>
</dbReference>
<dbReference type="InterPro" id="IPR007110">
    <property type="entry name" value="Ig-like_dom"/>
</dbReference>
<feature type="transmembrane region" description="Helical" evidence="7">
    <location>
        <begin position="12"/>
        <end position="29"/>
    </location>
</feature>
<dbReference type="GO" id="GO:0001817">
    <property type="term" value="P:regulation of cytokine production"/>
    <property type="evidence" value="ECO:0007669"/>
    <property type="project" value="TreeGrafter"/>
</dbReference>
<dbReference type="FunFam" id="2.60.40.10:FF:000088">
    <property type="entry name" value="Butyrophilin subfamily 1 member A1"/>
    <property type="match status" value="1"/>
</dbReference>
<protein>
    <recommendedName>
        <fullName evidence="8">Ig-like domain-containing protein</fullName>
    </recommendedName>
</protein>
<dbReference type="InterPro" id="IPR036179">
    <property type="entry name" value="Ig-like_dom_sf"/>
</dbReference>
<proteinExistence type="predicted"/>
<dbReference type="PANTHER" id="PTHR24100:SF149">
    <property type="entry name" value="BG-LIKE ANTIGEN 1-RELATED"/>
    <property type="match status" value="1"/>
</dbReference>
<dbReference type="InterPro" id="IPR013106">
    <property type="entry name" value="Ig_V-set"/>
</dbReference>
<dbReference type="Pfam" id="PF07686">
    <property type="entry name" value="V-set"/>
    <property type="match status" value="1"/>
</dbReference>
<keyword evidence="3 7" id="KW-1133">Transmembrane helix</keyword>
<evidence type="ECO:0000256" key="4">
    <source>
        <dbReference type="ARBA" id="ARBA00023136"/>
    </source>
</evidence>
<dbReference type="Pfam" id="PF22705">
    <property type="entry name" value="C2-set_3"/>
    <property type="match status" value="1"/>
</dbReference>
<dbReference type="Proteomes" id="UP000694392">
    <property type="component" value="Unplaced"/>
</dbReference>
<evidence type="ECO:0000256" key="2">
    <source>
        <dbReference type="ARBA" id="ARBA00022692"/>
    </source>
</evidence>
<evidence type="ECO:0000256" key="1">
    <source>
        <dbReference type="ARBA" id="ARBA00004370"/>
    </source>
</evidence>
<dbReference type="GO" id="GO:0005102">
    <property type="term" value="F:signaling receptor binding"/>
    <property type="evidence" value="ECO:0007669"/>
    <property type="project" value="TreeGrafter"/>
</dbReference>
<dbReference type="Ensembl" id="ENSSPUT00000003990.1">
    <property type="protein sequence ID" value="ENSSPUP00000003755.1"/>
    <property type="gene ID" value="ENSSPUG00000002883.1"/>
</dbReference>
<dbReference type="FunFam" id="2.60.40.10:FF:000183">
    <property type="entry name" value="Myelin-oligodendrocyte glycoprotein"/>
    <property type="match status" value="1"/>
</dbReference>
<dbReference type="InterPro" id="IPR050504">
    <property type="entry name" value="IgSF_BTN/MOG"/>
</dbReference>
<organism evidence="9 10">
    <name type="scientific">Sphenodon punctatus</name>
    <name type="common">Tuatara</name>
    <name type="synonym">Hatteria punctata</name>
    <dbReference type="NCBI Taxonomy" id="8508"/>
    <lineage>
        <taxon>Eukaryota</taxon>
        <taxon>Metazoa</taxon>
        <taxon>Chordata</taxon>
        <taxon>Craniata</taxon>
        <taxon>Vertebrata</taxon>
        <taxon>Euteleostomi</taxon>
        <taxon>Lepidosauria</taxon>
        <taxon>Sphenodontia</taxon>
        <taxon>Sphenodontidae</taxon>
        <taxon>Sphenodon</taxon>
    </lineage>
</organism>
<dbReference type="InterPro" id="IPR053896">
    <property type="entry name" value="BTN3A2-like_Ig-C"/>
</dbReference>
<sequence>MKAPSCSRTSRAGGSLPGFSVLIIAFYIHQLESAPFNVIGPSQPIMAIAGEDAVLPCHLSPTMSAEDMEVRWFRSEFSALLHLYHNGQDQTENQMPEYRGRTEFLRDGIANGSVALRIRDIRPSDEGQYSCFFQSITYFKHALVEVKVTGLGSTPLISVEGYQDGGIRMVCQSAGWYPEPEVLWRDPSGKHLPSLSEAKPQGANGLFDVEYSIILQENTNQNLFCWIRNPRLNQAKESTVYISESFYPRVDPWKVALVTFLVILLILLILAAYLYRAKGKLEKKLQGLAAE</sequence>
<reference evidence="9" key="2">
    <citation type="submission" date="2025-09" db="UniProtKB">
        <authorList>
            <consortium name="Ensembl"/>
        </authorList>
    </citation>
    <scope>IDENTIFICATION</scope>
</reference>
<evidence type="ECO:0000256" key="3">
    <source>
        <dbReference type="ARBA" id="ARBA00022989"/>
    </source>
</evidence>
<keyword evidence="2 7" id="KW-0812">Transmembrane</keyword>
<keyword evidence="4 7" id="KW-0472">Membrane</keyword>
<evidence type="ECO:0000313" key="10">
    <source>
        <dbReference type="Proteomes" id="UP000694392"/>
    </source>
</evidence>
<evidence type="ECO:0000313" key="9">
    <source>
        <dbReference type="Ensembl" id="ENSSPUP00000003755.1"/>
    </source>
</evidence>
<keyword evidence="5" id="KW-1015">Disulfide bond</keyword>
<keyword evidence="6" id="KW-0393">Immunoglobulin domain</keyword>
<dbReference type="GeneTree" id="ENSGT00940000162079"/>
<dbReference type="GO" id="GO:0050852">
    <property type="term" value="P:T cell receptor signaling pathway"/>
    <property type="evidence" value="ECO:0007669"/>
    <property type="project" value="TreeGrafter"/>
</dbReference>
<evidence type="ECO:0000256" key="7">
    <source>
        <dbReference type="SAM" id="Phobius"/>
    </source>
</evidence>
<dbReference type="SMART" id="SM00409">
    <property type="entry name" value="IG"/>
    <property type="match status" value="1"/>
</dbReference>
<feature type="transmembrane region" description="Helical" evidence="7">
    <location>
        <begin position="253"/>
        <end position="275"/>
    </location>
</feature>
<dbReference type="InterPro" id="IPR013783">
    <property type="entry name" value="Ig-like_fold"/>
</dbReference>
<keyword evidence="10" id="KW-1185">Reference proteome</keyword>
<dbReference type="SMART" id="SM00406">
    <property type="entry name" value="IGv"/>
    <property type="match status" value="1"/>
</dbReference>
<evidence type="ECO:0000256" key="5">
    <source>
        <dbReference type="ARBA" id="ARBA00023157"/>
    </source>
</evidence>
<dbReference type="OMA" id="IQCESAG"/>
<evidence type="ECO:0000256" key="6">
    <source>
        <dbReference type="ARBA" id="ARBA00023319"/>
    </source>
</evidence>
<evidence type="ECO:0000259" key="8">
    <source>
        <dbReference type="PROSITE" id="PS50835"/>
    </source>
</evidence>